<dbReference type="RefSeq" id="WP_109952718.1">
    <property type="nucleotide sequence ID" value="NZ_CP029551.1"/>
</dbReference>
<dbReference type="OrthoDB" id="7997751at2"/>
<organism evidence="1 2">
    <name type="scientific">Methylobacterium radiodurans</name>
    <dbReference type="NCBI Taxonomy" id="2202828"/>
    <lineage>
        <taxon>Bacteria</taxon>
        <taxon>Pseudomonadati</taxon>
        <taxon>Pseudomonadota</taxon>
        <taxon>Alphaproteobacteria</taxon>
        <taxon>Hyphomicrobiales</taxon>
        <taxon>Methylobacteriaceae</taxon>
        <taxon>Methylobacterium</taxon>
    </lineage>
</organism>
<reference evidence="1 2" key="1">
    <citation type="submission" date="2018-05" db="EMBL/GenBank/DDBJ databases">
        <title>Complete Genome Sequence of Methylobacterium sp. 17Sr1-43.</title>
        <authorList>
            <person name="Srinivasan S."/>
        </authorList>
    </citation>
    <scope>NUCLEOTIDE SEQUENCE [LARGE SCALE GENOMIC DNA]</scope>
    <source>
        <strain evidence="1 2">17Sr1-43</strain>
    </source>
</reference>
<dbReference type="EMBL" id="CP029551">
    <property type="protein sequence ID" value="AWN37652.1"/>
    <property type="molecule type" value="Genomic_DNA"/>
</dbReference>
<gene>
    <name evidence="1" type="ORF">DK427_19560</name>
</gene>
<sequence>MIYVPPGLHRAMKQAALDDGDRFISEVYVEAAQAFLASRGLKVGVEGASENALGRESTPSIADLVGAIEGLGKRLEEALEHGSPPRPVEAQPAGSRAAEAMRVVLEVLRKAGSDGLSATELSRAVHGRGVRSGAEEAAKAVLRAAGLVRCEGRRWLLDGFERTG</sequence>
<dbReference type="AlphaFoldDB" id="A0A2U8VWR2"/>
<accession>A0A2U8VWR2</accession>
<keyword evidence="2" id="KW-1185">Reference proteome</keyword>
<name>A0A2U8VWR2_9HYPH</name>
<dbReference type="KEGG" id="meti:DK427_19560"/>
<evidence type="ECO:0000313" key="2">
    <source>
        <dbReference type="Proteomes" id="UP000246058"/>
    </source>
</evidence>
<protein>
    <submittedName>
        <fullName evidence="1">Uncharacterized protein</fullName>
    </submittedName>
</protein>
<evidence type="ECO:0000313" key="1">
    <source>
        <dbReference type="EMBL" id="AWN37652.1"/>
    </source>
</evidence>
<dbReference type="Proteomes" id="UP000246058">
    <property type="component" value="Chromosome"/>
</dbReference>
<proteinExistence type="predicted"/>